<accession>A0ABU6W222</accession>
<feature type="compositionally biased region" description="Basic and acidic residues" evidence="1">
    <location>
        <begin position="29"/>
        <end position="41"/>
    </location>
</feature>
<keyword evidence="3" id="KW-1185">Reference proteome</keyword>
<comment type="caution">
    <text evidence="2">The sequence shown here is derived from an EMBL/GenBank/DDBJ whole genome shotgun (WGS) entry which is preliminary data.</text>
</comment>
<name>A0ABU6W222_9FABA</name>
<evidence type="ECO:0000256" key="1">
    <source>
        <dbReference type="SAM" id="MobiDB-lite"/>
    </source>
</evidence>
<feature type="compositionally biased region" description="Polar residues" evidence="1">
    <location>
        <begin position="14"/>
        <end position="28"/>
    </location>
</feature>
<dbReference type="Proteomes" id="UP001341840">
    <property type="component" value="Unassembled WGS sequence"/>
</dbReference>
<feature type="compositionally biased region" description="Basic and acidic residues" evidence="1">
    <location>
        <begin position="61"/>
        <end position="75"/>
    </location>
</feature>
<reference evidence="2 3" key="1">
    <citation type="journal article" date="2023" name="Plants (Basel)">
        <title>Bridging the Gap: Combining Genomics and Transcriptomics Approaches to Understand Stylosanthes scabra, an Orphan Legume from the Brazilian Caatinga.</title>
        <authorList>
            <person name="Ferreira-Neto J.R.C."/>
            <person name="da Silva M.D."/>
            <person name="Binneck E."/>
            <person name="de Melo N.F."/>
            <person name="da Silva R.H."/>
            <person name="de Melo A.L.T.M."/>
            <person name="Pandolfi V."/>
            <person name="Bustamante F.O."/>
            <person name="Brasileiro-Vidal A.C."/>
            <person name="Benko-Iseppon A.M."/>
        </authorList>
    </citation>
    <scope>NUCLEOTIDE SEQUENCE [LARGE SCALE GENOMIC DNA]</scope>
    <source>
        <tissue evidence="2">Leaves</tissue>
    </source>
</reference>
<feature type="compositionally biased region" description="Basic residues" evidence="1">
    <location>
        <begin position="1"/>
        <end position="11"/>
    </location>
</feature>
<dbReference type="EMBL" id="JASCZI010181253">
    <property type="protein sequence ID" value="MED6179917.1"/>
    <property type="molecule type" value="Genomic_DNA"/>
</dbReference>
<proteinExistence type="predicted"/>
<sequence length="307" mass="34295">MMVRRPIRKKSNKSDVSFKSTTRSNEGIQNRKEDSEGDHGSRFNVLSDSEENITKSANEQNQHEVSNKAQKDPNKGKQILSKVLKSGAESTDDDRKAMEELVFANMQKMKDAEREAFETSKIAKSVIANHIVTNSFFTQSPLSFDARKTMESHVERHGPPIQVDKPPDLKMEESGDANSGSRKTDSGLEVGWNCRGVGNKTFPTLIKDIQREYDANFFILIETHVSGDRGKKIHDRIGFDRSFIEEAHGHSGEFGVSGTPQSGLDMPRILLKERGAFGNTDAGGAWLSSARAVRCWVKSRNERNPRA</sequence>
<feature type="region of interest" description="Disordered" evidence="1">
    <location>
        <begin position="1"/>
        <end position="77"/>
    </location>
</feature>
<gene>
    <name evidence="2" type="ORF">PIB30_005375</name>
</gene>
<evidence type="ECO:0000313" key="2">
    <source>
        <dbReference type="EMBL" id="MED6179917.1"/>
    </source>
</evidence>
<protein>
    <submittedName>
        <fullName evidence="2">Uncharacterized protein</fullName>
    </submittedName>
</protein>
<feature type="region of interest" description="Disordered" evidence="1">
    <location>
        <begin position="153"/>
        <end position="186"/>
    </location>
</feature>
<organism evidence="2 3">
    <name type="scientific">Stylosanthes scabra</name>
    <dbReference type="NCBI Taxonomy" id="79078"/>
    <lineage>
        <taxon>Eukaryota</taxon>
        <taxon>Viridiplantae</taxon>
        <taxon>Streptophyta</taxon>
        <taxon>Embryophyta</taxon>
        <taxon>Tracheophyta</taxon>
        <taxon>Spermatophyta</taxon>
        <taxon>Magnoliopsida</taxon>
        <taxon>eudicotyledons</taxon>
        <taxon>Gunneridae</taxon>
        <taxon>Pentapetalae</taxon>
        <taxon>rosids</taxon>
        <taxon>fabids</taxon>
        <taxon>Fabales</taxon>
        <taxon>Fabaceae</taxon>
        <taxon>Papilionoideae</taxon>
        <taxon>50 kb inversion clade</taxon>
        <taxon>dalbergioids sensu lato</taxon>
        <taxon>Dalbergieae</taxon>
        <taxon>Pterocarpus clade</taxon>
        <taxon>Stylosanthes</taxon>
    </lineage>
</organism>
<evidence type="ECO:0000313" key="3">
    <source>
        <dbReference type="Proteomes" id="UP001341840"/>
    </source>
</evidence>